<dbReference type="EMBL" id="BPVZ01000064">
    <property type="protein sequence ID" value="GKV24064.1"/>
    <property type="molecule type" value="Genomic_DNA"/>
</dbReference>
<keyword evidence="2" id="KW-1185">Reference proteome</keyword>
<proteinExistence type="predicted"/>
<gene>
    <name evidence="1" type="ORF">SLEP1_g33726</name>
</gene>
<organism evidence="1 2">
    <name type="scientific">Rubroshorea leprosula</name>
    <dbReference type="NCBI Taxonomy" id="152421"/>
    <lineage>
        <taxon>Eukaryota</taxon>
        <taxon>Viridiplantae</taxon>
        <taxon>Streptophyta</taxon>
        <taxon>Embryophyta</taxon>
        <taxon>Tracheophyta</taxon>
        <taxon>Spermatophyta</taxon>
        <taxon>Magnoliopsida</taxon>
        <taxon>eudicotyledons</taxon>
        <taxon>Gunneridae</taxon>
        <taxon>Pentapetalae</taxon>
        <taxon>rosids</taxon>
        <taxon>malvids</taxon>
        <taxon>Malvales</taxon>
        <taxon>Dipterocarpaceae</taxon>
        <taxon>Rubroshorea</taxon>
    </lineage>
</organism>
<comment type="caution">
    <text evidence="1">The sequence shown here is derived from an EMBL/GenBank/DDBJ whole genome shotgun (WGS) entry which is preliminary data.</text>
</comment>
<dbReference type="Proteomes" id="UP001054252">
    <property type="component" value="Unassembled WGS sequence"/>
</dbReference>
<name>A0AAV5KHM5_9ROSI</name>
<evidence type="ECO:0000313" key="1">
    <source>
        <dbReference type="EMBL" id="GKV24064.1"/>
    </source>
</evidence>
<accession>A0AAV5KHM5</accession>
<reference evidence="1 2" key="1">
    <citation type="journal article" date="2021" name="Commun. Biol.">
        <title>The genome of Shorea leprosula (Dipterocarpaceae) highlights the ecological relevance of drought in aseasonal tropical rainforests.</title>
        <authorList>
            <person name="Ng K.K.S."/>
            <person name="Kobayashi M.J."/>
            <person name="Fawcett J.A."/>
            <person name="Hatakeyama M."/>
            <person name="Paape T."/>
            <person name="Ng C.H."/>
            <person name="Ang C.C."/>
            <person name="Tnah L.H."/>
            <person name="Lee C.T."/>
            <person name="Nishiyama T."/>
            <person name="Sese J."/>
            <person name="O'Brien M.J."/>
            <person name="Copetti D."/>
            <person name="Mohd Noor M.I."/>
            <person name="Ong R.C."/>
            <person name="Putra M."/>
            <person name="Sireger I.Z."/>
            <person name="Indrioko S."/>
            <person name="Kosugi Y."/>
            <person name="Izuno A."/>
            <person name="Isagi Y."/>
            <person name="Lee S.L."/>
            <person name="Shimizu K.K."/>
        </authorList>
    </citation>
    <scope>NUCLEOTIDE SEQUENCE [LARGE SCALE GENOMIC DNA]</scope>
    <source>
        <strain evidence="1">214</strain>
    </source>
</reference>
<dbReference type="AlphaFoldDB" id="A0AAV5KHM5"/>
<sequence>MGTTNLVFWNSPTYTAMCPFGTSVKFLAKRDCSLTACLALRIMDGKRIPISDSEGKLKKWARQNIHVIGFEVKPRLILMFALVSTPQIWTRKLSWHQYKPMCKESQAVAAPRPIFWAIIWHAVKK</sequence>
<protein>
    <submittedName>
        <fullName evidence="1">Uncharacterized protein</fullName>
    </submittedName>
</protein>
<evidence type="ECO:0000313" key="2">
    <source>
        <dbReference type="Proteomes" id="UP001054252"/>
    </source>
</evidence>